<dbReference type="Proteomes" id="UP001172386">
    <property type="component" value="Unassembled WGS sequence"/>
</dbReference>
<accession>A0ACC3A8P9</accession>
<organism evidence="1 2">
    <name type="scientific">Neophaeococcomyces mojaviensis</name>
    <dbReference type="NCBI Taxonomy" id="3383035"/>
    <lineage>
        <taxon>Eukaryota</taxon>
        <taxon>Fungi</taxon>
        <taxon>Dikarya</taxon>
        <taxon>Ascomycota</taxon>
        <taxon>Pezizomycotina</taxon>
        <taxon>Eurotiomycetes</taxon>
        <taxon>Chaetothyriomycetidae</taxon>
        <taxon>Chaetothyriales</taxon>
        <taxon>Chaetothyriales incertae sedis</taxon>
        <taxon>Neophaeococcomyces</taxon>
    </lineage>
</organism>
<protein>
    <submittedName>
        <fullName evidence="1">Uncharacterized protein</fullName>
    </submittedName>
</protein>
<sequence>MGLISPARSRSSSTCGSNAPSRGDDVRRAISAPFDFQHITHTEQSQFAGLGRIEESELAQQFSFITTEQTAAPELKGIEVSSPPAKATSHHCAGGPEASPGASESKPTSPLNSSRPLPPLKDGSPTLTVSQRNPILSTLHSAAIRSPEPPQLLQLALASDIDLSLFSVTTDSPDRGHTTPFSTANGSAQCLDTKPLPDLPVIHAVTTEDDSAMAMKATPLPTLPGVSLPGSEAETMQNRLPHQRQHSSLALRHMSFYPTAKTSMPNLVAGTHRSASSKNLPRYHSDMALSEQARNSSTMSSIRASMSFGAIDTMNWEDAVDEAWDDVNDLHEPVAFEQQDTYSPRSTFGSMTFYQPVTADDAISTTSTPLMMAPHRRISHTEVVEAHQLQCVNEGDGEGGLAGLAISTCPLSGTSMNLAPLSRSSSLHPSKRQSSLGYSTAGNLTRSSSQESIILSIASSIIGTQRSSSSSMSADDLSSISKVQEDAERNPHLGQDQTYEEVHVARPESGCLPLDVIEQLCKMETVSSVLEEKEDEMPAAQPLPMHQYKTSISKVIVPERKSSVVACEPSRFGRRRASTTQAATRPRETSRVSYSLFPVSQPVPPPKL</sequence>
<keyword evidence="2" id="KW-1185">Reference proteome</keyword>
<evidence type="ECO:0000313" key="2">
    <source>
        <dbReference type="Proteomes" id="UP001172386"/>
    </source>
</evidence>
<proteinExistence type="predicted"/>
<comment type="caution">
    <text evidence="1">The sequence shown here is derived from an EMBL/GenBank/DDBJ whole genome shotgun (WGS) entry which is preliminary data.</text>
</comment>
<gene>
    <name evidence="1" type="ORF">H2198_004348</name>
</gene>
<reference evidence="1" key="1">
    <citation type="submission" date="2022-10" db="EMBL/GenBank/DDBJ databases">
        <title>Culturing micro-colonial fungi from biological soil crusts in the Mojave desert and describing Neophaeococcomyces mojavensis, and introducing the new genera and species Taxawa tesnikishii.</title>
        <authorList>
            <person name="Kurbessoian T."/>
            <person name="Stajich J.E."/>
        </authorList>
    </citation>
    <scope>NUCLEOTIDE SEQUENCE</scope>
    <source>
        <strain evidence="1">JES_112</strain>
    </source>
</reference>
<name>A0ACC3A8P9_9EURO</name>
<evidence type="ECO:0000313" key="1">
    <source>
        <dbReference type="EMBL" id="KAJ9657337.1"/>
    </source>
</evidence>
<dbReference type="EMBL" id="JAPDRQ010000065">
    <property type="protein sequence ID" value="KAJ9657337.1"/>
    <property type="molecule type" value="Genomic_DNA"/>
</dbReference>